<proteinExistence type="predicted"/>
<sequence length="126" mass="14491">MSLNFFKSTPQKTDASLEFKTVLSNLKEKNDTTPLDIDKFIQQENVNLGSHQEFYKETVKDTEAPLAINENNQQTKENTRLLVNTLLELTKTMPELKSKAIEYNEKVEVTLEQNNQTIDTIQSINL</sequence>
<comment type="caution">
    <text evidence="1">The sequence shown here is derived from an EMBL/GenBank/DDBJ whole genome shotgun (WGS) entry which is preliminary data.</text>
</comment>
<reference evidence="1" key="1">
    <citation type="submission" date="2021-01" db="EMBL/GenBank/DDBJ databases">
        <title>Metabolic potential, ecology and presence of endohyphal bacteria is reflected in genomic diversity of Mucoromycotina.</title>
        <authorList>
            <person name="Muszewska A."/>
            <person name="Okrasinska A."/>
            <person name="Steczkiewicz K."/>
            <person name="Drgas O."/>
            <person name="Orlowska M."/>
            <person name="Perlinska-Lenart U."/>
            <person name="Aleksandrzak-Piekarczyk T."/>
            <person name="Szatraj K."/>
            <person name="Zielenkiewicz U."/>
            <person name="Pilsyk S."/>
            <person name="Malc E."/>
            <person name="Mieczkowski P."/>
            <person name="Kruszewska J.S."/>
            <person name="Biernat P."/>
            <person name="Pawlowska J."/>
        </authorList>
    </citation>
    <scope>NUCLEOTIDE SEQUENCE</scope>
    <source>
        <strain evidence="1">WA0000018081</strain>
    </source>
</reference>
<evidence type="ECO:0000313" key="2">
    <source>
        <dbReference type="Proteomes" id="UP000613177"/>
    </source>
</evidence>
<accession>A0A8H7SNJ3</accession>
<dbReference type="EMBL" id="JAEPRE010000100">
    <property type="protein sequence ID" value="KAG2232759.1"/>
    <property type="molecule type" value="Genomic_DNA"/>
</dbReference>
<name>A0A8H7SNJ3_9FUNG</name>
<protein>
    <submittedName>
        <fullName evidence="1">Uncharacterized protein</fullName>
    </submittedName>
</protein>
<dbReference type="Proteomes" id="UP000613177">
    <property type="component" value="Unassembled WGS sequence"/>
</dbReference>
<organism evidence="1 2">
    <name type="scientific">Thamnidium elegans</name>
    <dbReference type="NCBI Taxonomy" id="101142"/>
    <lineage>
        <taxon>Eukaryota</taxon>
        <taxon>Fungi</taxon>
        <taxon>Fungi incertae sedis</taxon>
        <taxon>Mucoromycota</taxon>
        <taxon>Mucoromycotina</taxon>
        <taxon>Mucoromycetes</taxon>
        <taxon>Mucorales</taxon>
        <taxon>Mucorineae</taxon>
        <taxon>Mucoraceae</taxon>
        <taxon>Thamnidium</taxon>
    </lineage>
</organism>
<evidence type="ECO:0000313" key="1">
    <source>
        <dbReference type="EMBL" id="KAG2232759.1"/>
    </source>
</evidence>
<dbReference type="AlphaFoldDB" id="A0A8H7SNJ3"/>
<keyword evidence="2" id="KW-1185">Reference proteome</keyword>
<gene>
    <name evidence="1" type="ORF">INT48_001113</name>
</gene>